<organism evidence="3 4">
    <name type="scientific">Acanthaster planci</name>
    <name type="common">Crown-of-thorns starfish</name>
    <dbReference type="NCBI Taxonomy" id="133434"/>
    <lineage>
        <taxon>Eukaryota</taxon>
        <taxon>Metazoa</taxon>
        <taxon>Echinodermata</taxon>
        <taxon>Eleutherozoa</taxon>
        <taxon>Asterozoa</taxon>
        <taxon>Asteroidea</taxon>
        <taxon>Valvatacea</taxon>
        <taxon>Valvatida</taxon>
        <taxon>Acanthasteridae</taxon>
        <taxon>Acanthaster</taxon>
    </lineage>
</organism>
<proteinExistence type="predicted"/>
<evidence type="ECO:0000256" key="2">
    <source>
        <dbReference type="SAM" id="MobiDB-lite"/>
    </source>
</evidence>
<dbReference type="KEGG" id="aplc:110989702"/>
<dbReference type="GeneID" id="110989702"/>
<feature type="region of interest" description="Disordered" evidence="2">
    <location>
        <begin position="1"/>
        <end position="62"/>
    </location>
</feature>
<feature type="compositionally biased region" description="Low complexity" evidence="2">
    <location>
        <begin position="1635"/>
        <end position="1646"/>
    </location>
</feature>
<name>A0A8B7ZX36_ACAPL</name>
<dbReference type="PANTHER" id="PTHR23159:SF31">
    <property type="entry name" value="CENTROSOME-ASSOCIATED PROTEIN CEP250 ISOFORM X1"/>
    <property type="match status" value="1"/>
</dbReference>
<keyword evidence="1" id="KW-0175">Coiled coil</keyword>
<feature type="coiled-coil region" evidence="1">
    <location>
        <begin position="726"/>
        <end position="992"/>
    </location>
</feature>
<feature type="compositionally biased region" description="Basic and acidic residues" evidence="2">
    <location>
        <begin position="1595"/>
        <end position="1617"/>
    </location>
</feature>
<feature type="region of interest" description="Disordered" evidence="2">
    <location>
        <begin position="615"/>
        <end position="635"/>
    </location>
</feature>
<feature type="compositionally biased region" description="Basic and acidic residues" evidence="2">
    <location>
        <begin position="615"/>
        <end position="630"/>
    </location>
</feature>
<dbReference type="Proteomes" id="UP000694845">
    <property type="component" value="Unplaced"/>
</dbReference>
<reference evidence="4" key="1">
    <citation type="submission" date="2025-08" db="UniProtKB">
        <authorList>
            <consortium name="RefSeq"/>
        </authorList>
    </citation>
    <scope>IDENTIFICATION</scope>
</reference>
<feature type="compositionally biased region" description="Polar residues" evidence="2">
    <location>
        <begin position="125"/>
        <end position="140"/>
    </location>
</feature>
<dbReference type="OrthoDB" id="5982442at2759"/>
<feature type="compositionally biased region" description="Basic and acidic residues" evidence="2">
    <location>
        <begin position="1764"/>
        <end position="1778"/>
    </location>
</feature>
<keyword evidence="3" id="KW-1185">Reference proteome</keyword>
<dbReference type="RefSeq" id="XP_022109969.1">
    <property type="nucleotide sequence ID" value="XM_022254277.1"/>
</dbReference>
<evidence type="ECO:0000313" key="4">
    <source>
        <dbReference type="RefSeq" id="XP_022109969.1"/>
    </source>
</evidence>
<protein>
    <submittedName>
        <fullName evidence="4">Myosin-11-like isoform X1</fullName>
    </submittedName>
</protein>
<dbReference type="OMA" id="ENCKQRA"/>
<feature type="region of interest" description="Disordered" evidence="2">
    <location>
        <begin position="1567"/>
        <end position="1714"/>
    </location>
</feature>
<feature type="region of interest" description="Disordered" evidence="2">
    <location>
        <begin position="1727"/>
        <end position="1786"/>
    </location>
</feature>
<accession>A0A8B7ZX36</accession>
<feature type="compositionally biased region" description="Basic and acidic residues" evidence="2">
    <location>
        <begin position="74"/>
        <end position="94"/>
    </location>
</feature>
<dbReference type="Gene3D" id="1.10.287.1490">
    <property type="match status" value="1"/>
</dbReference>
<feature type="region of interest" description="Disordered" evidence="2">
    <location>
        <begin position="74"/>
        <end position="182"/>
    </location>
</feature>
<dbReference type="PANTHER" id="PTHR23159">
    <property type="entry name" value="CENTROSOMAL PROTEIN 2"/>
    <property type="match status" value="1"/>
</dbReference>
<evidence type="ECO:0000256" key="1">
    <source>
        <dbReference type="SAM" id="Coils"/>
    </source>
</evidence>
<feature type="compositionally biased region" description="Basic and acidic residues" evidence="2">
    <location>
        <begin position="1671"/>
        <end position="1687"/>
    </location>
</feature>
<evidence type="ECO:0000313" key="3">
    <source>
        <dbReference type="Proteomes" id="UP000694845"/>
    </source>
</evidence>
<sequence length="1786" mass="205779">MMQRMSSPAVRYRNHGNPVGRSFQEANYKPESRPLPSRYANTTPPRTYDDEDSLITGSGLDTSFELMSATQLREQLRREQQKRRDKEREVDTLKRSTNSLMGRQARHSPTGKMQDSPINGHDSDSGISHTLSNSQGQPKTSPRPLHSSPLLHVDVDASPSRHSARTPAPRSTEEPWGLTGASGALKSLQDGMYESEQRRLTLVEKLREAHETLQRQTERLCESEAKLNDSHYTIENLSTTNEDLNKQIASLQREKDRTVEGRQEIIRQNEKLQQRVDELYQELKMTKFSQESLQAEQRKRDQVVEQTSKALDMMEEENKNFQQMKESMIKETKALRESLQMARAKAEKLELDNKELDKIAEKHELLAAHNAELNSQLVEERRANTDLDQQVDLLRAELMKAREEREVFQNRATQLEDKCADLNAKCVSSSASKERLLQEKLDLQQLLNLATHEKEQMNKTRQTLEGKLTELQLEVTQSKLLVEKKEEEMDKMADELNAVKKVGEVLSLELAAARTSLEKVQEDIKQLSADKRAVQQQQTYWENEAKRLASEKDALDKALEQHKQEFKREREQLEEQHQMIKENMKEIRQEKSKVASKCQELETMLQRANEDLRDDSLQHQEELEEWKASSDRLTASLSRKDSEIMALAEKLEEAQEKHVQLKSELQAARIKQEQYAEYRDEADRLREENKQLTQDHAEDQQVIHLLEMQKNILSKGQSPGGQRMTGEQLQAQVDHLRAELGLAEDKVNELREELARERAQASLALDMPDSVTRRSARSTPVPCHNCQELADQIVKLQELNSLLSERIHRIENDSHQTSARSKTVSELQDKCRHLEEKSQALEEGNRQLSTKVSQLESERRNLQSQAMDSVSKVEYDQLERERTRLKLDCERLKSDYHELEGRHQRFVTDHLSRTLDSTGLGASLTAQDYRDQLEAEIRKLQAENDALKRQIDHLNSQALLADNAKKRSDDKIRILEKEAHEMQAELTKQKRRQSPIPDSESALRSQLVERSHTINQLQAEMAAKNVALETMRQGLDARVDGKNQEIGELMREKEELNETRRRLEQEKLVLEIKVDEQRSVIDQLREEKPRILEDKDTKIAELHAEFIQADRNAKKLENDLRNMQEKLLEKDSELVYLRLQQTTELESAQEDTLKQVKELQGLILKKENELGDLRQELQAKSRDFRELLQAKTRQDLELEQIRDEHAHRVEQLSSANKRQEEEIIALREELNALREQLRRLRDCQEADTENLKERLSEAARETARLKEGREREVTDLQDELMRKESEIQRLLSQKGSEVAGLEEQLMDTSRELSRYKDSKEKEVTDLRNELARRESELTKQIEKKEGIIMALEEELEDEKHRKPRLMKQSMNAVEEELASVKGDLQRVNGMIDIKQSQIDEQNSRLKDLESKREELQRDKAEMRRKLEAELDENMDTIRDLNRKMDQQKTEVELLREKCKALEGQSTDTSVQGDRDEYSKRLESKIQGQEEELHALNRLVTDLQNRNKKLEQTRDTLQESVETYRGRNKKLEEAEKLQKKEMETLKETAGAQCTKCKRLEAQYEEVLGEKESLEEENEELHQEVENLEGLLNIQQHDAKKSQQKPKEAAKKSPVKEEIPVTQQTPKESKRPGSGSGSPSPRGASPVPKKVANPLELAAALKRLSNKTAADAAAKRTSADTSPDSRKGSQDGPSFEASGASIRGLPEAGRYDQNRRASLNAMEARLQALKSSSQVKPVKGILEKKEPGASGDQPKKQARFVLPSSRKFDKPLVVGTKDDSPSDVAHPV</sequence>
<gene>
    <name evidence="4" type="primary">LOC110989702</name>
</gene>